<proteinExistence type="predicted"/>
<evidence type="ECO:0000313" key="2">
    <source>
        <dbReference type="Proteomes" id="UP000004596"/>
    </source>
</evidence>
<protein>
    <submittedName>
        <fullName evidence="1">Uncharacterized protein</fullName>
    </submittedName>
</protein>
<dbReference type="eggNOG" id="ENOG5030X21">
    <property type="taxonomic scope" value="Bacteria"/>
</dbReference>
<sequence>MKKKLQSMMIVTFTKLFVIRMVASNLSVSSKSLLIFSSDGCFFSSMALRSDGEREKKAISEAEAKPDTSNSKPANTMAIIAEIVGLCTDIPLKTSANWHK</sequence>
<organism evidence="1 2">
    <name type="scientific">Bacteroides intestinalis DSM 17393</name>
    <dbReference type="NCBI Taxonomy" id="471870"/>
    <lineage>
        <taxon>Bacteria</taxon>
        <taxon>Pseudomonadati</taxon>
        <taxon>Bacteroidota</taxon>
        <taxon>Bacteroidia</taxon>
        <taxon>Bacteroidales</taxon>
        <taxon>Bacteroidaceae</taxon>
        <taxon>Bacteroides</taxon>
    </lineage>
</organism>
<gene>
    <name evidence="1" type="ORF">BACINT_02898</name>
</gene>
<dbReference type="STRING" id="471870.BACINT_02898"/>
<reference evidence="1 2" key="1">
    <citation type="submission" date="2008-04" db="EMBL/GenBank/DDBJ databases">
        <title>Draft genome sequence of Bacteroides intestinalis (DSM 17393).</title>
        <authorList>
            <person name="Sudarsanam P."/>
            <person name="Ley R."/>
            <person name="Guruge J."/>
            <person name="Turnbaugh P.J."/>
            <person name="Mahowald M."/>
            <person name="Liep D."/>
            <person name="Gordon J."/>
        </authorList>
    </citation>
    <scope>NUCLEOTIDE SEQUENCE [LARGE SCALE GENOMIC DNA]</scope>
    <source>
        <strain evidence="1 2">DSM 17393</strain>
    </source>
</reference>
<comment type="caution">
    <text evidence="1">The sequence shown here is derived from an EMBL/GenBank/DDBJ whole genome shotgun (WGS) entry which is preliminary data.</text>
</comment>
<dbReference type="EMBL" id="ABJL02000008">
    <property type="protein sequence ID" value="EDV03772.1"/>
    <property type="molecule type" value="Genomic_DNA"/>
</dbReference>
<dbReference type="Proteomes" id="UP000004596">
    <property type="component" value="Unassembled WGS sequence"/>
</dbReference>
<name>B3CGV1_9BACE</name>
<evidence type="ECO:0000313" key="1">
    <source>
        <dbReference type="EMBL" id="EDV03772.1"/>
    </source>
</evidence>
<accession>B3CGV1</accession>
<dbReference type="AlphaFoldDB" id="B3CGV1"/>
<reference evidence="1 2" key="2">
    <citation type="submission" date="2008-04" db="EMBL/GenBank/DDBJ databases">
        <authorList>
            <person name="Fulton L."/>
            <person name="Clifton S."/>
            <person name="Fulton B."/>
            <person name="Xu J."/>
            <person name="Minx P."/>
            <person name="Pepin K.H."/>
            <person name="Johnson M."/>
            <person name="Thiruvilangam P."/>
            <person name="Bhonagiri V."/>
            <person name="Nash W.E."/>
            <person name="Mardis E.R."/>
            <person name="Wilson R.K."/>
        </authorList>
    </citation>
    <scope>NUCLEOTIDE SEQUENCE [LARGE SCALE GENOMIC DNA]</scope>
    <source>
        <strain evidence="1 2">DSM 17393</strain>
    </source>
</reference>